<accession>A0A2S5Z7M5</accession>
<evidence type="ECO:0000313" key="3">
    <source>
        <dbReference type="Proteomes" id="UP000239917"/>
    </source>
</evidence>
<feature type="transmembrane region" description="Helical" evidence="1">
    <location>
        <begin position="44"/>
        <end position="71"/>
    </location>
</feature>
<feature type="transmembrane region" description="Helical" evidence="1">
    <location>
        <begin position="6"/>
        <end position="23"/>
    </location>
</feature>
<organism evidence="2 3">
    <name type="scientific">Marinobacter maroccanus</name>
    <dbReference type="NCBI Taxonomy" id="2055143"/>
    <lineage>
        <taxon>Bacteria</taxon>
        <taxon>Pseudomonadati</taxon>
        <taxon>Pseudomonadota</taxon>
        <taxon>Gammaproteobacteria</taxon>
        <taxon>Pseudomonadales</taxon>
        <taxon>Marinobacteraceae</taxon>
        <taxon>Marinobacter</taxon>
    </lineage>
</organism>
<protein>
    <submittedName>
        <fullName evidence="2">Uncharacterized protein</fullName>
    </submittedName>
</protein>
<reference evidence="2 3" key="1">
    <citation type="submission" date="2018-01" db="EMBL/GenBank/DDBJ databases">
        <title>Complete genome sequences of the type strains of Marinobacter flavimaris and Marinobacter maroccanus.</title>
        <authorList>
            <person name="Palau M."/>
            <person name="Boujida N."/>
            <person name="Manresa A."/>
            <person name="Minana-Galbis D."/>
        </authorList>
    </citation>
    <scope>NUCLEOTIDE SEQUENCE [LARGE SCALE GENOMIC DNA]</scope>
    <source>
        <strain evidence="2 3">N4</strain>
    </source>
</reference>
<dbReference type="RefSeq" id="WP_104322802.1">
    <property type="nucleotide sequence ID" value="NZ_PSSX01000016.1"/>
</dbReference>
<feature type="transmembrane region" description="Helical" evidence="1">
    <location>
        <begin position="129"/>
        <end position="150"/>
    </location>
</feature>
<dbReference type="AlphaFoldDB" id="A0A2S5Z7M5"/>
<gene>
    <name evidence="2" type="ORF">KEHDKFFH_15800</name>
</gene>
<sequence length="159" mass="17235">MFTIVDFLIALTFICVVMALVIWSRLKPDAKPDKQESEVRAQRAAAFFAQAGHLASSAVNVVIGVLLGVAINGLVQLMFIGAWAAVFNIAVLSAVLFFIVFLHDRLGKKLFPSGIRPARRPERVRETPLLRRLSLPAGLVVGVVLASLGLDDNLSGWLS</sequence>
<dbReference type="Proteomes" id="UP000239917">
    <property type="component" value="Unassembled WGS sequence"/>
</dbReference>
<keyword evidence="1" id="KW-0812">Transmembrane</keyword>
<keyword evidence="3" id="KW-1185">Reference proteome</keyword>
<proteinExistence type="predicted"/>
<comment type="caution">
    <text evidence="2">The sequence shown here is derived from an EMBL/GenBank/DDBJ whole genome shotgun (WGS) entry which is preliminary data.</text>
</comment>
<keyword evidence="1" id="KW-1133">Transmembrane helix</keyword>
<evidence type="ECO:0000256" key="1">
    <source>
        <dbReference type="SAM" id="Phobius"/>
    </source>
</evidence>
<evidence type="ECO:0000313" key="2">
    <source>
        <dbReference type="EMBL" id="PPI83234.1"/>
    </source>
</evidence>
<dbReference type="EMBL" id="PSSX01000016">
    <property type="protein sequence ID" value="PPI83234.1"/>
    <property type="molecule type" value="Genomic_DNA"/>
</dbReference>
<feature type="transmembrane region" description="Helical" evidence="1">
    <location>
        <begin position="77"/>
        <end position="102"/>
    </location>
</feature>
<name>A0A2S5Z7M5_9GAMM</name>
<keyword evidence="1" id="KW-0472">Membrane</keyword>